<keyword evidence="2 9" id="KW-0378">Hydrolase</keyword>
<keyword evidence="3 9" id="KW-0347">Helicase</keyword>
<evidence type="ECO:0000256" key="5">
    <source>
        <dbReference type="ARBA" id="ARBA00023235"/>
    </source>
</evidence>
<evidence type="ECO:0000256" key="3">
    <source>
        <dbReference type="ARBA" id="ARBA00022806"/>
    </source>
</evidence>
<gene>
    <name evidence="11" type="ORF">ENU54_06830</name>
</gene>
<dbReference type="GO" id="GO:0003677">
    <property type="term" value="F:DNA binding"/>
    <property type="evidence" value="ECO:0007669"/>
    <property type="project" value="InterPro"/>
</dbReference>
<proteinExistence type="predicted"/>
<comment type="caution">
    <text evidence="11">The sequence shown here is derived from an EMBL/GenBank/DDBJ whole genome shotgun (WGS) entry which is preliminary data.</text>
</comment>
<comment type="catalytic activity">
    <reaction evidence="8">
        <text>ATP + H2O = ADP + phosphate + H(+)</text>
        <dbReference type="Rhea" id="RHEA:13065"/>
        <dbReference type="ChEBI" id="CHEBI:15377"/>
        <dbReference type="ChEBI" id="CHEBI:15378"/>
        <dbReference type="ChEBI" id="CHEBI:30616"/>
        <dbReference type="ChEBI" id="CHEBI:43474"/>
        <dbReference type="ChEBI" id="CHEBI:456216"/>
        <dbReference type="EC" id="5.6.2.4"/>
    </reaction>
</comment>
<reference evidence="11" key="1">
    <citation type="journal article" date="2020" name="mSystems">
        <title>Genome- and Community-Level Interaction Insights into Carbon Utilization and Element Cycling Functions of Hydrothermarchaeota in Hydrothermal Sediment.</title>
        <authorList>
            <person name="Zhou Z."/>
            <person name="Liu Y."/>
            <person name="Xu W."/>
            <person name="Pan J."/>
            <person name="Luo Z.H."/>
            <person name="Li M."/>
        </authorList>
    </citation>
    <scope>NUCLEOTIDE SEQUENCE [LARGE SCALE GENOMIC DNA]</scope>
    <source>
        <strain evidence="11">SpSt-679</strain>
    </source>
</reference>
<dbReference type="AlphaFoldDB" id="A0A7V4E6F7"/>
<dbReference type="EC" id="5.6.2.4" evidence="7"/>
<evidence type="ECO:0000256" key="7">
    <source>
        <dbReference type="ARBA" id="ARBA00034808"/>
    </source>
</evidence>
<evidence type="ECO:0000256" key="4">
    <source>
        <dbReference type="ARBA" id="ARBA00022840"/>
    </source>
</evidence>
<keyword evidence="1 9" id="KW-0547">Nucleotide-binding</keyword>
<dbReference type="EMBL" id="DTCX01000381">
    <property type="protein sequence ID" value="HGL50294.1"/>
    <property type="molecule type" value="Genomic_DNA"/>
</dbReference>
<organism evidence="11">
    <name type="scientific">Thermus tengchongensis</name>
    <dbReference type="NCBI Taxonomy" id="1214928"/>
    <lineage>
        <taxon>Bacteria</taxon>
        <taxon>Thermotogati</taxon>
        <taxon>Deinococcota</taxon>
        <taxon>Deinococci</taxon>
        <taxon>Thermales</taxon>
        <taxon>Thermaceae</taxon>
        <taxon>Thermus</taxon>
    </lineage>
</organism>
<dbReference type="PANTHER" id="PTHR11070:SF30">
    <property type="entry name" value="F-BOX DNA HELICASE 1"/>
    <property type="match status" value="1"/>
</dbReference>
<dbReference type="InterPro" id="IPR014016">
    <property type="entry name" value="UvrD-like_ATP-bd"/>
</dbReference>
<feature type="binding site" evidence="9">
    <location>
        <begin position="24"/>
        <end position="31"/>
    </location>
    <ligand>
        <name>ATP</name>
        <dbReference type="ChEBI" id="CHEBI:30616"/>
    </ligand>
</feature>
<evidence type="ECO:0000256" key="2">
    <source>
        <dbReference type="ARBA" id="ARBA00022801"/>
    </source>
</evidence>
<dbReference type="SUPFAM" id="SSF52540">
    <property type="entry name" value="P-loop containing nucleoside triphosphate hydrolases"/>
    <property type="match status" value="1"/>
</dbReference>
<dbReference type="Gene3D" id="3.40.50.300">
    <property type="entry name" value="P-loop containing nucleotide triphosphate hydrolases"/>
    <property type="match status" value="2"/>
</dbReference>
<evidence type="ECO:0000256" key="6">
    <source>
        <dbReference type="ARBA" id="ARBA00034617"/>
    </source>
</evidence>
<dbReference type="GO" id="GO:0043138">
    <property type="term" value="F:3'-5' DNA helicase activity"/>
    <property type="evidence" value="ECO:0007669"/>
    <property type="project" value="UniProtKB-EC"/>
</dbReference>
<keyword evidence="4 9" id="KW-0067">ATP-binding</keyword>
<sequence>MRPTQAQSEAIARFLQGKSFKLLAYAGSGKTTTLRLMAEAAPGRRILYLAFNRSVAEEAVTKFPKGVEVMTLHALAFRNAVSKNEALTAKFQARRGTVLVRDILESLEVPEVFGVPRYGVAVAVHATLGRFLTSDREAPSPEMVPPTALALVSREADRAEFARFVAGLAAQAWAKMRDPGEGFPLSHDGYIRIWAEMGAPGLAQYEAVLVDEAQDLNPSLLRPLLDYAARGGQLVAVGDRHQAIYAWRGAVNALDRLPGEALSLPESFRFGQEVADYVEALMEEAGRERLGLRGLGGPSEVVVGVGNPPRGAAFVYRTNAALIRDAAALAAKGYRVEVVGGVDQAASLVEAGVRLMRGEKVWHPELAFFRNYEEFLKVADLDPNLKALKKMLTYYGTRALDMVRALQRSGRGRRVDYTFSTTHKAKGLEWDHVVLGDDFPPREEATEEEWNLRYVAATRAKRVLDIRHW</sequence>
<dbReference type="Pfam" id="PF13361">
    <property type="entry name" value="UvrD_C"/>
    <property type="match status" value="1"/>
</dbReference>
<protein>
    <recommendedName>
        <fullName evidence="7">DNA 3'-5' helicase</fullName>
        <ecNumber evidence="7">5.6.2.4</ecNumber>
    </recommendedName>
</protein>
<dbReference type="GO" id="GO:0005524">
    <property type="term" value="F:ATP binding"/>
    <property type="evidence" value="ECO:0007669"/>
    <property type="project" value="UniProtKB-UniRule"/>
</dbReference>
<dbReference type="GO" id="GO:0000725">
    <property type="term" value="P:recombinational repair"/>
    <property type="evidence" value="ECO:0007669"/>
    <property type="project" value="TreeGrafter"/>
</dbReference>
<feature type="domain" description="UvrD-like helicase ATP-binding" evidence="10">
    <location>
        <begin position="3"/>
        <end position="289"/>
    </location>
</feature>
<dbReference type="GO" id="GO:0016787">
    <property type="term" value="F:hydrolase activity"/>
    <property type="evidence" value="ECO:0007669"/>
    <property type="project" value="UniProtKB-UniRule"/>
</dbReference>
<dbReference type="InterPro" id="IPR014017">
    <property type="entry name" value="DNA_helicase_UvrD-like_C"/>
</dbReference>
<dbReference type="InterPro" id="IPR000212">
    <property type="entry name" value="DNA_helicase_UvrD/REP"/>
</dbReference>
<dbReference type="InterPro" id="IPR027417">
    <property type="entry name" value="P-loop_NTPase"/>
</dbReference>
<evidence type="ECO:0000259" key="10">
    <source>
        <dbReference type="PROSITE" id="PS51198"/>
    </source>
</evidence>
<evidence type="ECO:0000313" key="11">
    <source>
        <dbReference type="EMBL" id="HGL50294.1"/>
    </source>
</evidence>
<dbReference type="PANTHER" id="PTHR11070">
    <property type="entry name" value="UVRD / RECB / PCRA DNA HELICASE FAMILY MEMBER"/>
    <property type="match status" value="1"/>
</dbReference>
<evidence type="ECO:0000256" key="8">
    <source>
        <dbReference type="ARBA" id="ARBA00048988"/>
    </source>
</evidence>
<accession>A0A7V4E6F7</accession>
<dbReference type="PROSITE" id="PS51198">
    <property type="entry name" value="UVRD_HELICASE_ATP_BIND"/>
    <property type="match status" value="1"/>
</dbReference>
<name>A0A7V4E6F7_9DEIN</name>
<dbReference type="Pfam" id="PF13245">
    <property type="entry name" value="AAA_19"/>
    <property type="match status" value="1"/>
</dbReference>
<evidence type="ECO:0000256" key="9">
    <source>
        <dbReference type="PROSITE-ProRule" id="PRU00560"/>
    </source>
</evidence>
<keyword evidence="5" id="KW-0413">Isomerase</keyword>
<comment type="catalytic activity">
    <reaction evidence="6">
        <text>Couples ATP hydrolysis with the unwinding of duplex DNA by translocating in the 3'-5' direction.</text>
        <dbReference type="EC" id="5.6.2.4"/>
    </reaction>
</comment>
<evidence type="ECO:0000256" key="1">
    <source>
        <dbReference type="ARBA" id="ARBA00022741"/>
    </source>
</evidence>